<evidence type="ECO:0000313" key="9">
    <source>
        <dbReference type="Proteomes" id="UP000015101"/>
    </source>
</evidence>
<evidence type="ECO:0000256" key="2">
    <source>
        <dbReference type="ARBA" id="ARBA00023015"/>
    </source>
</evidence>
<dbReference type="EMBL" id="AMQM01009081">
    <property type="status" value="NOT_ANNOTATED_CDS"/>
    <property type="molecule type" value="Genomic_DNA"/>
</dbReference>
<dbReference type="GO" id="GO:0005634">
    <property type="term" value="C:nucleus"/>
    <property type="evidence" value="ECO:0000318"/>
    <property type="project" value="GO_Central"/>
</dbReference>
<dbReference type="InterPro" id="IPR039091">
    <property type="entry name" value="AHR/AHRR"/>
</dbReference>
<proteinExistence type="predicted"/>
<sequence length="1198" mass="136281">MHFSPLNETAQRLFATGDSAKNSFGDFSADNTNINHFNFSNTADNLQDCSFGRCDEAAKDLSSSFTRKNFVESAYCSSESDHRESHILSSLHNLTNNFEENCPGSNSFMLLNSKTDVQENSSLTDNILMHANELASEQSHITVLKNNSIFDNLKNKNSTFDNECFESIMSSNTEINFQTNSFEPWRSLDLPHDSTSQLNFHTDQIDCSFSSTSLKNQPLPKDLGDISCIDFKEINMDLDHHNSKPNHDLTDFNSQTSQVSLFEVSKLLQNNTDLNIPEDFSKFPNNFFDSSWLQSSNYTNSYNNSNNMCNYIQGLYMDSDNAFMSSELNGADFTGVANNNNNNNQQQQQQQTQPHQQPQLMTPNYSSVDNLQMSQVNFNNENLDKQNNSLMMSENDSNLKVQKLKSLEDSSTYVNSEYQQETYQATSFLSSICYKDDRQEDGELDESKTFHSLETSRQANMSAQATLMASYHNNMNSYDFSDSVKKPCDISDDENSQFMPDDYSDSGKFGTSFNYGQEYYFKNYMNGDENFLKSKGRGKCIKKVKHRAGRPPGRSYSRSDQFSYAEYQMPNPLEHQTHLQVHHQQEQPLQSVQTVQPVQKPLQQFHHQSFSLQQQFNQKQFNSQHQQQQQQKQQHQQSFPSYIETIKLNAPVSNIEKHGNIWNDKKNLSFINKISLNERVGKFFPKISASSNKHRTQFIFDTSKRPSSVNEAICKYMDYLILENECKTCISSCSTGVQLPYVGFEKERYFHEVMCQPISFPTAKFREWLKLFDMDIEITDIDGLTASQTTFLPPMSQNNYLMPANNVDLSNTSLNSLTNKFKDELSQSPPSSDMAIRSRGRPRKSWSGFSRYSDRDKNNSCSVSPHLSFQNNSFMSSNCWSVNDDPYGVNSSLLNSNGSNGYLHGVHGNLSILDNNSMINPNIFHTSLMKNQSNGSSLINNFRMTSNNGLDQKIFWPPGQAHNSSIQVVKKDVNKNVIIKVITPPKLQYKLNFEKLNSVKIEKNSGTSNLSKVKFTEIGPTQKELHCEKVDENSSADVLAADVHCSSKEEENLKKNCSDQFQQSANDTKEAKFETTCRSKQSNGEVTIVSNSTSSDNLSLECDTIIEPNSINEHSMSRNKMLKGTNSHRRMKHVAKIFTPNLRDESLTEVKTEDDFELSPQPPTLKRKSSKLKEVHITSSLFSLEDGGTVLKKVKPFK</sequence>
<evidence type="ECO:0000256" key="6">
    <source>
        <dbReference type="SAM" id="MobiDB-lite"/>
    </source>
</evidence>
<feature type="region of interest" description="Disordered" evidence="6">
    <location>
        <begin position="333"/>
        <end position="365"/>
    </location>
</feature>
<evidence type="ECO:0000256" key="3">
    <source>
        <dbReference type="ARBA" id="ARBA00023125"/>
    </source>
</evidence>
<dbReference type="InParanoid" id="T1FKB1"/>
<dbReference type="GO" id="GO:0006805">
    <property type="term" value="P:xenobiotic metabolic process"/>
    <property type="evidence" value="ECO:0007669"/>
    <property type="project" value="InterPro"/>
</dbReference>
<name>T1FKB1_HELRO</name>
<dbReference type="AlphaFoldDB" id="T1FKB1"/>
<keyword evidence="3" id="KW-0238">DNA-binding</keyword>
<dbReference type="KEGG" id="hro:HELRODRAFT_183927"/>
<feature type="region of interest" description="Disordered" evidence="6">
    <location>
        <begin position="1149"/>
        <end position="1170"/>
    </location>
</feature>
<dbReference type="GO" id="GO:0006357">
    <property type="term" value="P:regulation of transcription by RNA polymerase II"/>
    <property type="evidence" value="ECO:0000318"/>
    <property type="project" value="GO_Central"/>
</dbReference>
<accession>T1FKB1</accession>
<dbReference type="PANTHER" id="PTHR10649:SF12">
    <property type="entry name" value="SPINELESS, ISOFORM C"/>
    <property type="match status" value="1"/>
</dbReference>
<dbReference type="Proteomes" id="UP000015101">
    <property type="component" value="Unassembled WGS sequence"/>
</dbReference>
<keyword evidence="2" id="KW-0805">Transcription regulation</keyword>
<feature type="compositionally biased region" description="Low complexity" evidence="6">
    <location>
        <begin position="338"/>
        <end position="359"/>
    </location>
</feature>
<comment type="subcellular location">
    <subcellularLocation>
        <location evidence="1">Nucleus</location>
    </subcellularLocation>
</comment>
<organism evidence="8 9">
    <name type="scientific">Helobdella robusta</name>
    <name type="common">Californian leech</name>
    <dbReference type="NCBI Taxonomy" id="6412"/>
    <lineage>
        <taxon>Eukaryota</taxon>
        <taxon>Metazoa</taxon>
        <taxon>Spiralia</taxon>
        <taxon>Lophotrochozoa</taxon>
        <taxon>Annelida</taxon>
        <taxon>Clitellata</taxon>
        <taxon>Hirudinea</taxon>
        <taxon>Rhynchobdellida</taxon>
        <taxon>Glossiphoniidae</taxon>
        <taxon>Helobdella</taxon>
    </lineage>
</organism>
<dbReference type="HOGENOM" id="CLU_271082_0_0_1"/>
<evidence type="ECO:0000256" key="5">
    <source>
        <dbReference type="ARBA" id="ARBA00023242"/>
    </source>
</evidence>
<dbReference type="GO" id="GO:0034751">
    <property type="term" value="C:aryl hydrocarbon receptor complex"/>
    <property type="evidence" value="ECO:0000318"/>
    <property type="project" value="GO_Central"/>
</dbReference>
<dbReference type="GO" id="GO:0000976">
    <property type="term" value="F:transcription cis-regulatory region binding"/>
    <property type="evidence" value="ECO:0000318"/>
    <property type="project" value="GO_Central"/>
</dbReference>
<evidence type="ECO:0000256" key="4">
    <source>
        <dbReference type="ARBA" id="ARBA00023163"/>
    </source>
</evidence>
<dbReference type="RefSeq" id="XP_009012180.1">
    <property type="nucleotide sequence ID" value="XM_009013932.1"/>
</dbReference>
<evidence type="ECO:0000313" key="8">
    <source>
        <dbReference type="EnsemblMetazoa" id="HelroP183927"/>
    </source>
</evidence>
<keyword evidence="4" id="KW-0804">Transcription</keyword>
<feature type="region of interest" description="Disordered" evidence="6">
    <location>
        <begin position="617"/>
        <end position="638"/>
    </location>
</feature>
<dbReference type="GO" id="GO:0004879">
    <property type="term" value="F:nuclear receptor activity"/>
    <property type="evidence" value="ECO:0000318"/>
    <property type="project" value="GO_Central"/>
</dbReference>
<dbReference type="GeneID" id="20209260"/>
<protein>
    <submittedName>
        <fullName evidence="7 8">Uncharacterized protein</fullName>
    </submittedName>
</protein>
<reference evidence="8" key="3">
    <citation type="submission" date="2015-06" db="UniProtKB">
        <authorList>
            <consortium name="EnsemblMetazoa"/>
        </authorList>
    </citation>
    <scope>IDENTIFICATION</scope>
</reference>
<evidence type="ECO:0000256" key="1">
    <source>
        <dbReference type="ARBA" id="ARBA00004123"/>
    </source>
</evidence>
<dbReference type="EMBL" id="KB095927">
    <property type="protein sequence ID" value="ESO09710.1"/>
    <property type="molecule type" value="Genomic_DNA"/>
</dbReference>
<keyword evidence="9" id="KW-1185">Reference proteome</keyword>
<reference evidence="7 9" key="2">
    <citation type="journal article" date="2013" name="Nature">
        <title>Insights into bilaterian evolution from three spiralian genomes.</title>
        <authorList>
            <person name="Simakov O."/>
            <person name="Marletaz F."/>
            <person name="Cho S.J."/>
            <person name="Edsinger-Gonzales E."/>
            <person name="Havlak P."/>
            <person name="Hellsten U."/>
            <person name="Kuo D.H."/>
            <person name="Larsson T."/>
            <person name="Lv J."/>
            <person name="Arendt D."/>
            <person name="Savage R."/>
            <person name="Osoegawa K."/>
            <person name="de Jong P."/>
            <person name="Grimwood J."/>
            <person name="Chapman J.A."/>
            <person name="Shapiro H."/>
            <person name="Aerts A."/>
            <person name="Otillar R.P."/>
            <person name="Terry A.Y."/>
            <person name="Boore J.L."/>
            <person name="Grigoriev I.V."/>
            <person name="Lindberg D.R."/>
            <person name="Seaver E.C."/>
            <person name="Weisblat D.A."/>
            <person name="Putnam N.H."/>
            <person name="Rokhsar D.S."/>
        </authorList>
    </citation>
    <scope>NUCLEOTIDE SEQUENCE</scope>
</reference>
<feature type="region of interest" description="Disordered" evidence="6">
    <location>
        <begin position="821"/>
        <end position="862"/>
    </location>
</feature>
<evidence type="ECO:0000313" key="7">
    <source>
        <dbReference type="EMBL" id="ESO09710.1"/>
    </source>
</evidence>
<keyword evidence="5" id="KW-0539">Nucleus</keyword>
<dbReference type="STRING" id="6412.T1FKB1"/>
<dbReference type="PANTHER" id="PTHR10649">
    <property type="entry name" value="ARYL HYDROCARBON RECEPTOR"/>
    <property type="match status" value="1"/>
</dbReference>
<dbReference type="CTD" id="20209260"/>
<gene>
    <name evidence="8" type="primary">20209260</name>
    <name evidence="7" type="ORF">HELRODRAFT_183927</name>
</gene>
<reference evidence="9" key="1">
    <citation type="submission" date="2012-12" db="EMBL/GenBank/DDBJ databases">
        <authorList>
            <person name="Hellsten U."/>
            <person name="Grimwood J."/>
            <person name="Chapman J.A."/>
            <person name="Shapiro H."/>
            <person name="Aerts A."/>
            <person name="Otillar R.P."/>
            <person name="Terry A.Y."/>
            <person name="Boore J.L."/>
            <person name="Simakov O."/>
            <person name="Marletaz F."/>
            <person name="Cho S.-J."/>
            <person name="Edsinger-Gonzales E."/>
            <person name="Havlak P."/>
            <person name="Kuo D.-H."/>
            <person name="Larsson T."/>
            <person name="Lv J."/>
            <person name="Arendt D."/>
            <person name="Savage R."/>
            <person name="Osoegawa K."/>
            <person name="de Jong P."/>
            <person name="Lindberg D.R."/>
            <person name="Seaver E.C."/>
            <person name="Weisblat D.A."/>
            <person name="Putnam N.H."/>
            <person name="Grigoriev I.V."/>
            <person name="Rokhsar D.S."/>
        </authorList>
    </citation>
    <scope>NUCLEOTIDE SEQUENCE</scope>
</reference>
<dbReference type="EnsemblMetazoa" id="HelroT183927">
    <property type="protein sequence ID" value="HelroP183927"/>
    <property type="gene ID" value="HelroG183927"/>
</dbReference>